<reference evidence="2" key="5">
    <citation type="journal article" date="2018" name="Nat. Plants">
        <title>Whole-genome landscape of Medicago truncatula symbiotic genes.</title>
        <authorList>
            <person name="Pecrix Y."/>
            <person name="Gamas P."/>
            <person name="Carrere S."/>
        </authorList>
    </citation>
    <scope>NUCLEOTIDE SEQUENCE</scope>
    <source>
        <tissue evidence="2">Leaves</tissue>
    </source>
</reference>
<reference evidence="1 4" key="1">
    <citation type="journal article" date="2011" name="Nature">
        <title>The Medicago genome provides insight into the evolution of rhizobial symbioses.</title>
        <authorList>
            <person name="Young N.D."/>
            <person name="Debelle F."/>
            <person name="Oldroyd G.E."/>
            <person name="Geurts R."/>
            <person name="Cannon S.B."/>
            <person name="Udvardi M.K."/>
            <person name="Benedito V.A."/>
            <person name="Mayer K.F."/>
            <person name="Gouzy J."/>
            <person name="Schoof H."/>
            <person name="Van de Peer Y."/>
            <person name="Proost S."/>
            <person name="Cook D.R."/>
            <person name="Meyers B.C."/>
            <person name="Spannagl M."/>
            <person name="Cheung F."/>
            <person name="De Mita S."/>
            <person name="Krishnakumar V."/>
            <person name="Gundlach H."/>
            <person name="Zhou S."/>
            <person name="Mudge J."/>
            <person name="Bharti A.K."/>
            <person name="Murray J.D."/>
            <person name="Naoumkina M.A."/>
            <person name="Rosen B."/>
            <person name="Silverstein K.A."/>
            <person name="Tang H."/>
            <person name="Rombauts S."/>
            <person name="Zhao P.X."/>
            <person name="Zhou P."/>
            <person name="Barbe V."/>
            <person name="Bardou P."/>
            <person name="Bechner M."/>
            <person name="Bellec A."/>
            <person name="Berger A."/>
            <person name="Berges H."/>
            <person name="Bidwell S."/>
            <person name="Bisseling T."/>
            <person name="Choisne N."/>
            <person name="Couloux A."/>
            <person name="Denny R."/>
            <person name="Deshpande S."/>
            <person name="Dai X."/>
            <person name="Doyle J.J."/>
            <person name="Dudez A.M."/>
            <person name="Farmer A.D."/>
            <person name="Fouteau S."/>
            <person name="Franken C."/>
            <person name="Gibelin C."/>
            <person name="Gish J."/>
            <person name="Goldstein S."/>
            <person name="Gonzalez A.J."/>
            <person name="Green P.J."/>
            <person name="Hallab A."/>
            <person name="Hartog M."/>
            <person name="Hua A."/>
            <person name="Humphray S.J."/>
            <person name="Jeong D.H."/>
            <person name="Jing Y."/>
            <person name="Jocker A."/>
            <person name="Kenton S.M."/>
            <person name="Kim D.J."/>
            <person name="Klee K."/>
            <person name="Lai H."/>
            <person name="Lang C."/>
            <person name="Lin S."/>
            <person name="Macmil S.L."/>
            <person name="Magdelenat G."/>
            <person name="Matthews L."/>
            <person name="McCorrison J."/>
            <person name="Monaghan E.L."/>
            <person name="Mun J.H."/>
            <person name="Najar F.Z."/>
            <person name="Nicholson C."/>
            <person name="Noirot C."/>
            <person name="O'Bleness M."/>
            <person name="Paule C.R."/>
            <person name="Poulain J."/>
            <person name="Prion F."/>
            <person name="Qin B."/>
            <person name="Qu C."/>
            <person name="Retzel E.F."/>
            <person name="Riddle C."/>
            <person name="Sallet E."/>
            <person name="Samain S."/>
            <person name="Samson N."/>
            <person name="Sanders I."/>
            <person name="Saurat O."/>
            <person name="Scarpelli C."/>
            <person name="Schiex T."/>
            <person name="Segurens B."/>
            <person name="Severin A.J."/>
            <person name="Sherrier D.J."/>
            <person name="Shi R."/>
            <person name="Sims S."/>
            <person name="Singer S.R."/>
            <person name="Sinharoy S."/>
            <person name="Sterck L."/>
            <person name="Viollet A."/>
            <person name="Wang B.B."/>
            <person name="Wang K."/>
            <person name="Wang M."/>
            <person name="Wang X."/>
            <person name="Warfsmann J."/>
            <person name="Weissenbach J."/>
            <person name="White D.D."/>
            <person name="White J.D."/>
            <person name="Wiley G.B."/>
            <person name="Wincker P."/>
            <person name="Xing Y."/>
            <person name="Yang L."/>
            <person name="Yao Z."/>
            <person name="Ying F."/>
            <person name="Zhai J."/>
            <person name="Zhou L."/>
            <person name="Zuber A."/>
            <person name="Denarie J."/>
            <person name="Dixon R.A."/>
            <person name="May G.D."/>
            <person name="Schwartz D.C."/>
            <person name="Rogers J."/>
            <person name="Quetier F."/>
            <person name="Town C.D."/>
            <person name="Roe B.A."/>
        </authorList>
    </citation>
    <scope>NUCLEOTIDE SEQUENCE [LARGE SCALE GENOMIC DNA]</scope>
    <source>
        <strain evidence="1">A17</strain>
        <strain evidence="3 4">cv. Jemalong A17</strain>
    </source>
</reference>
<proteinExistence type="predicted"/>
<reference evidence="3" key="3">
    <citation type="submission" date="2015-04" db="UniProtKB">
        <authorList>
            <consortium name="EnsemblPlants"/>
        </authorList>
    </citation>
    <scope>IDENTIFICATION</scope>
    <source>
        <strain evidence="3">cv. Jemalong A17</strain>
    </source>
</reference>
<dbReference type="AlphaFoldDB" id="A0A072U9A6"/>
<dbReference type="Proteomes" id="UP000002051">
    <property type="component" value="Chromosome 6"/>
</dbReference>
<evidence type="ECO:0000313" key="4">
    <source>
        <dbReference type="Proteomes" id="UP000002051"/>
    </source>
</evidence>
<dbReference type="HOGENOM" id="CLU_2064995_0_0_1"/>
<evidence type="ECO:0000313" key="5">
    <source>
        <dbReference type="Proteomes" id="UP000265566"/>
    </source>
</evidence>
<evidence type="ECO:0000313" key="3">
    <source>
        <dbReference type="EnsemblPlants" id="KEH26237"/>
    </source>
</evidence>
<reference evidence="5" key="4">
    <citation type="journal article" date="2018" name="Nat. Plants">
        <title>Whole-genome landscape of Medicago truncatula symbiotic genes.</title>
        <authorList>
            <person name="Pecrix Y."/>
            <person name="Staton S.E."/>
            <person name="Sallet E."/>
            <person name="Lelandais-Briere C."/>
            <person name="Moreau S."/>
            <person name="Carrere S."/>
            <person name="Blein T."/>
            <person name="Jardinaud M.F."/>
            <person name="Latrasse D."/>
            <person name="Zouine M."/>
            <person name="Zahm M."/>
            <person name="Kreplak J."/>
            <person name="Mayjonade B."/>
            <person name="Satge C."/>
            <person name="Perez M."/>
            <person name="Cauet S."/>
            <person name="Marande W."/>
            <person name="Chantry-Darmon C."/>
            <person name="Lopez-Roques C."/>
            <person name="Bouchez O."/>
            <person name="Berard A."/>
            <person name="Debelle F."/>
            <person name="Munos S."/>
            <person name="Bendahmane A."/>
            <person name="Berges H."/>
            <person name="Niebel A."/>
            <person name="Buitink J."/>
            <person name="Frugier F."/>
            <person name="Benhamed M."/>
            <person name="Crespi M."/>
            <person name="Gouzy J."/>
            <person name="Gamas P."/>
        </authorList>
    </citation>
    <scope>NUCLEOTIDE SEQUENCE [LARGE SCALE GENOMIC DNA]</scope>
    <source>
        <strain evidence="5">cv. Jemalong A17</strain>
    </source>
</reference>
<evidence type="ECO:0000313" key="1">
    <source>
        <dbReference type="EMBL" id="KEH26237.1"/>
    </source>
</evidence>
<gene>
    <name evidence="1" type="ordered locus">MTR_6g048240</name>
    <name evidence="2" type="ORF">MtrunA17_Chr6g0468761</name>
</gene>
<dbReference type="Proteomes" id="UP000265566">
    <property type="component" value="Chromosome 6"/>
</dbReference>
<dbReference type="EMBL" id="CM001222">
    <property type="protein sequence ID" value="KEH26237.1"/>
    <property type="molecule type" value="Genomic_DNA"/>
</dbReference>
<accession>A0A072U9A6</accession>
<dbReference type="EnsemblPlants" id="KEH26237">
    <property type="protein sequence ID" value="KEH26237"/>
    <property type="gene ID" value="MTR_6g048240"/>
</dbReference>
<protein>
    <submittedName>
        <fullName evidence="1 3">Uncharacterized protein</fullName>
    </submittedName>
</protein>
<evidence type="ECO:0000313" key="2">
    <source>
        <dbReference type="EMBL" id="RHN51457.1"/>
    </source>
</evidence>
<name>A0A072U9A6_MEDTR</name>
<reference evidence="1 4" key="2">
    <citation type="journal article" date="2014" name="BMC Genomics">
        <title>An improved genome release (version Mt4.0) for the model legume Medicago truncatula.</title>
        <authorList>
            <person name="Tang H."/>
            <person name="Krishnakumar V."/>
            <person name="Bidwell S."/>
            <person name="Rosen B."/>
            <person name="Chan A."/>
            <person name="Zhou S."/>
            <person name="Gentzbittel L."/>
            <person name="Childs K.L."/>
            <person name="Yandell M."/>
            <person name="Gundlach H."/>
            <person name="Mayer K.F."/>
            <person name="Schwartz D.C."/>
            <person name="Town C.D."/>
        </authorList>
    </citation>
    <scope>GENOME REANNOTATION</scope>
    <source>
        <strain evidence="1">A17</strain>
        <strain evidence="3 4">cv. Jemalong A17</strain>
    </source>
</reference>
<dbReference type="Gramene" id="rna35892">
    <property type="protein sequence ID" value="RHN51457.1"/>
    <property type="gene ID" value="gene35892"/>
</dbReference>
<dbReference type="EMBL" id="PSQE01000006">
    <property type="protein sequence ID" value="RHN51457.1"/>
    <property type="molecule type" value="Genomic_DNA"/>
</dbReference>
<sequence>MSAAFIQFDIQIISISRINATKPSRVLTLDPPLTTLLPCSQKPSLQITTSIPFHHTYKRSSLDNINSHFSFFHFQKSIFNFNHTHPQHSHFYNLSLPFLLSPINKTLITPPQCSLNPAP</sequence>
<organism evidence="1 4">
    <name type="scientific">Medicago truncatula</name>
    <name type="common">Barrel medic</name>
    <name type="synonym">Medicago tribuloides</name>
    <dbReference type="NCBI Taxonomy" id="3880"/>
    <lineage>
        <taxon>Eukaryota</taxon>
        <taxon>Viridiplantae</taxon>
        <taxon>Streptophyta</taxon>
        <taxon>Embryophyta</taxon>
        <taxon>Tracheophyta</taxon>
        <taxon>Spermatophyta</taxon>
        <taxon>Magnoliopsida</taxon>
        <taxon>eudicotyledons</taxon>
        <taxon>Gunneridae</taxon>
        <taxon>Pentapetalae</taxon>
        <taxon>rosids</taxon>
        <taxon>fabids</taxon>
        <taxon>Fabales</taxon>
        <taxon>Fabaceae</taxon>
        <taxon>Papilionoideae</taxon>
        <taxon>50 kb inversion clade</taxon>
        <taxon>NPAAA clade</taxon>
        <taxon>Hologalegina</taxon>
        <taxon>IRL clade</taxon>
        <taxon>Trifolieae</taxon>
        <taxon>Medicago</taxon>
    </lineage>
</organism>
<keyword evidence="4" id="KW-1185">Reference proteome</keyword>